<proteinExistence type="predicted"/>
<organism evidence="2 3">
    <name type="scientific">Triparma retinervis</name>
    <dbReference type="NCBI Taxonomy" id="2557542"/>
    <lineage>
        <taxon>Eukaryota</taxon>
        <taxon>Sar</taxon>
        <taxon>Stramenopiles</taxon>
        <taxon>Ochrophyta</taxon>
        <taxon>Bolidophyceae</taxon>
        <taxon>Parmales</taxon>
        <taxon>Triparmaceae</taxon>
        <taxon>Triparma</taxon>
    </lineage>
</organism>
<feature type="compositionally biased region" description="Polar residues" evidence="1">
    <location>
        <begin position="96"/>
        <end position="112"/>
    </location>
</feature>
<sequence>LLFTGESILAVTSSSLTLLTVPDEDSDSTQISIMPAPPSSRLTLVQGSHGGREVKLNRWAIEGGVEEKMLGGGFIKAPEEVCMWEYVTTLPLPATHAQSSISTTDPATAVSGSSEELEALKRKLEEKESECERWAEVNRKLVKRLKKK</sequence>
<reference evidence="2" key="1">
    <citation type="submission" date="2022-07" db="EMBL/GenBank/DDBJ databases">
        <title>Genome analysis of Parmales, a sister group of diatoms, reveals the evolutionary specialization of diatoms from phago-mixotrophs to photoautotrophs.</title>
        <authorList>
            <person name="Ban H."/>
            <person name="Sato S."/>
            <person name="Yoshikawa S."/>
            <person name="Kazumasa Y."/>
            <person name="Nakamura Y."/>
            <person name="Ichinomiya M."/>
            <person name="Saitoh K."/>
            <person name="Sato N."/>
            <person name="Blanc-Mathieu R."/>
            <person name="Endo H."/>
            <person name="Kuwata A."/>
            <person name="Ogata H."/>
        </authorList>
    </citation>
    <scope>NUCLEOTIDE SEQUENCE</scope>
</reference>
<dbReference type="OrthoDB" id="10582459at2759"/>
<keyword evidence="3" id="KW-1185">Reference proteome</keyword>
<comment type="caution">
    <text evidence="2">The sequence shown here is derived from an EMBL/GenBank/DDBJ whole genome shotgun (WGS) entry which is preliminary data.</text>
</comment>
<dbReference type="Proteomes" id="UP001165082">
    <property type="component" value="Unassembled WGS sequence"/>
</dbReference>
<feature type="non-terminal residue" evidence="2">
    <location>
        <position position="148"/>
    </location>
</feature>
<evidence type="ECO:0000256" key="1">
    <source>
        <dbReference type="SAM" id="MobiDB-lite"/>
    </source>
</evidence>
<evidence type="ECO:0000313" key="2">
    <source>
        <dbReference type="EMBL" id="GMH70305.1"/>
    </source>
</evidence>
<feature type="region of interest" description="Disordered" evidence="1">
    <location>
        <begin position="95"/>
        <end position="114"/>
    </location>
</feature>
<dbReference type="EMBL" id="BRXZ01001402">
    <property type="protein sequence ID" value="GMH70305.1"/>
    <property type="molecule type" value="Genomic_DNA"/>
</dbReference>
<gene>
    <name evidence="2" type="ORF">TrRE_jg700</name>
</gene>
<protein>
    <submittedName>
        <fullName evidence="2">Uncharacterized protein</fullName>
    </submittedName>
</protein>
<name>A0A9W7AI16_9STRA</name>
<accession>A0A9W7AI16</accession>
<dbReference type="AlphaFoldDB" id="A0A9W7AI16"/>
<evidence type="ECO:0000313" key="3">
    <source>
        <dbReference type="Proteomes" id="UP001165082"/>
    </source>
</evidence>